<protein>
    <submittedName>
        <fullName evidence="2">RCG63445</fullName>
    </submittedName>
</protein>
<evidence type="ECO:0000313" key="2">
    <source>
        <dbReference type="EMBL" id="EDM02686.1"/>
    </source>
</evidence>
<accession>A6H9I1</accession>
<evidence type="ECO:0000313" key="3">
    <source>
        <dbReference type="Proteomes" id="UP000234681"/>
    </source>
</evidence>
<organism evidence="2 3">
    <name type="scientific">Rattus norvegicus</name>
    <name type="common">Rat</name>
    <dbReference type="NCBI Taxonomy" id="10116"/>
    <lineage>
        <taxon>Eukaryota</taxon>
        <taxon>Metazoa</taxon>
        <taxon>Chordata</taxon>
        <taxon>Craniata</taxon>
        <taxon>Vertebrata</taxon>
        <taxon>Euteleostomi</taxon>
        <taxon>Mammalia</taxon>
        <taxon>Eutheria</taxon>
        <taxon>Euarchontoglires</taxon>
        <taxon>Glires</taxon>
        <taxon>Rodentia</taxon>
        <taxon>Myomorpha</taxon>
        <taxon>Muroidea</taxon>
        <taxon>Muridae</taxon>
        <taxon>Murinae</taxon>
        <taxon>Rattus</taxon>
    </lineage>
</organism>
<dbReference type="EMBL" id="CH473947">
    <property type="protein sequence ID" value="EDM02686.1"/>
    <property type="molecule type" value="Genomic_DNA"/>
</dbReference>
<sequence length="31" mass="3502">MLKINNKDPWVPLPREPMQPQTGIRALSCPA</sequence>
<proteinExistence type="predicted"/>
<reference evidence="3" key="1">
    <citation type="submission" date="2005-09" db="EMBL/GenBank/DDBJ databases">
        <authorList>
            <person name="Mural R.J."/>
            <person name="Li P.W."/>
            <person name="Adams M.D."/>
            <person name="Amanatides P.G."/>
            <person name="Baden-Tillson H."/>
            <person name="Barnstead M."/>
            <person name="Chin S.H."/>
            <person name="Dew I."/>
            <person name="Evans C.A."/>
            <person name="Ferriera S."/>
            <person name="Flanigan M."/>
            <person name="Fosler C."/>
            <person name="Glodek A."/>
            <person name="Gu Z."/>
            <person name="Holt R.A."/>
            <person name="Jennings D."/>
            <person name="Kraft C.L."/>
            <person name="Lu F."/>
            <person name="Nguyen T."/>
            <person name="Nusskern D.R."/>
            <person name="Pfannkoch C.M."/>
            <person name="Sitter C."/>
            <person name="Sutton G.G."/>
            <person name="Venter J.C."/>
            <person name="Wang Z."/>
            <person name="Woodage T."/>
            <person name="Zheng X.H."/>
            <person name="Zhong F."/>
        </authorList>
    </citation>
    <scope>NUCLEOTIDE SEQUENCE [LARGE SCALE GENOMIC DNA]</scope>
    <source>
        <strain>BN</strain>
        <strain evidence="3">Sprague-Dawley</strain>
    </source>
</reference>
<feature type="region of interest" description="Disordered" evidence="1">
    <location>
        <begin position="1"/>
        <end position="31"/>
    </location>
</feature>
<gene>
    <name evidence="2" type="ORF">rCG_63445</name>
</gene>
<dbReference type="AlphaFoldDB" id="A6H9I1"/>
<dbReference type="Proteomes" id="UP000234681">
    <property type="component" value="Chromosome 6"/>
</dbReference>
<evidence type="ECO:0000256" key="1">
    <source>
        <dbReference type="SAM" id="MobiDB-lite"/>
    </source>
</evidence>
<name>A6H9I1_RAT</name>